<dbReference type="AlphaFoldDB" id="A0A6J7UMR7"/>
<dbReference type="EMBL" id="CAFBQU010000049">
    <property type="protein sequence ID" value="CAB5067165.1"/>
    <property type="molecule type" value="Genomic_DNA"/>
</dbReference>
<keyword evidence="2" id="KW-0378">Hydrolase</keyword>
<reference evidence="6" key="1">
    <citation type="submission" date="2020-05" db="EMBL/GenBank/DDBJ databases">
        <authorList>
            <person name="Chiriac C."/>
            <person name="Salcher M."/>
            <person name="Ghai R."/>
            <person name="Kavagutti S V."/>
        </authorList>
    </citation>
    <scope>NUCLEOTIDE SEQUENCE</scope>
</reference>
<accession>A0A6J7UMR7</accession>
<dbReference type="InterPro" id="IPR000073">
    <property type="entry name" value="AB_hydrolase_1"/>
</dbReference>
<dbReference type="InterPro" id="IPR051601">
    <property type="entry name" value="Serine_prot/Carboxylest_S33"/>
</dbReference>
<name>A0A6J7UMR7_9ZZZZ</name>
<dbReference type="SUPFAM" id="SSF53474">
    <property type="entry name" value="alpha/beta-Hydrolases"/>
    <property type="match status" value="1"/>
</dbReference>
<dbReference type="PANTHER" id="PTHR43248">
    <property type="entry name" value="2-SUCCINYL-6-HYDROXY-2,4-CYCLOHEXADIENE-1-CARBOXYLATE SYNTHASE"/>
    <property type="match status" value="1"/>
</dbReference>
<feature type="domain" description="AB hydrolase-1" evidence="4">
    <location>
        <begin position="84"/>
        <end position="443"/>
    </location>
</feature>
<dbReference type="EMBL" id="CAFBPN010000023">
    <property type="protein sequence ID" value="CAB5016715.1"/>
    <property type="molecule type" value="Genomic_DNA"/>
</dbReference>
<evidence type="ECO:0000259" key="4">
    <source>
        <dbReference type="Pfam" id="PF00561"/>
    </source>
</evidence>
<dbReference type="Gene3D" id="3.40.50.1820">
    <property type="entry name" value="alpha/beta hydrolase"/>
    <property type="match status" value="1"/>
</dbReference>
<protein>
    <submittedName>
        <fullName evidence="6">Unannotated protein</fullName>
    </submittedName>
</protein>
<dbReference type="PANTHER" id="PTHR43248:SF25">
    <property type="entry name" value="AB HYDROLASE-1 DOMAIN-CONTAINING PROTEIN-RELATED"/>
    <property type="match status" value="1"/>
</dbReference>
<gene>
    <name evidence="5" type="ORF">UFOPK4098_00625</name>
    <name evidence="6" type="ORF">UFOPK4347_01403</name>
</gene>
<dbReference type="InterPro" id="IPR029058">
    <property type="entry name" value="AB_hydrolase_fold"/>
</dbReference>
<evidence type="ECO:0000313" key="5">
    <source>
        <dbReference type="EMBL" id="CAB5016715.1"/>
    </source>
</evidence>
<evidence type="ECO:0000256" key="3">
    <source>
        <dbReference type="SAM" id="MobiDB-lite"/>
    </source>
</evidence>
<dbReference type="Pfam" id="PF00561">
    <property type="entry name" value="Abhydrolase_1"/>
    <property type="match status" value="1"/>
</dbReference>
<sequence>MLCISCLFPVLLSCANSSSSASTSSPAGTSTTVVPSSPPEWKKCGDIECASISVPFNYASPELGSFTLPLTRLRALDDDLRQGVLLVNPGGPGAPGSSLAQNAAYYFSKDLMTHFDIVGWDPRGTGASTPAFDCGDSYNDFFANERTVASTQKFVDTCKAKNPEIISYMSTAASARDMNTIRLALGEEKISYFGFSYGSTLGATWATLFPDTVQGAVFDASATPNSTSAERRLTQAEGFEKQLTAFLAQCSKNSSCAFHNNGKAEQAFDDLLATEATANATVVLTATASSLYDDSAWEDLAQALKSAQDGNGQPLRDLYNSYYYQDAGYEDSRNVSEASIATICDDESQRMSTAEVDAQLISFTRVAPRFGNFFGRDYTCSLWPTQKSSQEQLKISSTAAIVVIGSTNDPVTPLASSQSMSAALQNSRFISVSSSRHTSYLKNSCATQLVDAFLIQGTMPPSNSQC</sequence>
<proteinExistence type="inferred from homology"/>
<organism evidence="6">
    <name type="scientific">freshwater metagenome</name>
    <dbReference type="NCBI Taxonomy" id="449393"/>
    <lineage>
        <taxon>unclassified sequences</taxon>
        <taxon>metagenomes</taxon>
        <taxon>ecological metagenomes</taxon>
    </lineage>
</organism>
<dbReference type="GO" id="GO:0016787">
    <property type="term" value="F:hydrolase activity"/>
    <property type="evidence" value="ECO:0007669"/>
    <property type="project" value="UniProtKB-KW"/>
</dbReference>
<comment type="similarity">
    <text evidence="1">Belongs to the peptidase S33 family.</text>
</comment>
<feature type="region of interest" description="Disordered" evidence="3">
    <location>
        <begin position="18"/>
        <end position="39"/>
    </location>
</feature>
<evidence type="ECO:0000313" key="6">
    <source>
        <dbReference type="EMBL" id="CAB5067165.1"/>
    </source>
</evidence>
<feature type="compositionally biased region" description="Low complexity" evidence="3">
    <location>
        <begin position="18"/>
        <end position="35"/>
    </location>
</feature>
<evidence type="ECO:0000256" key="1">
    <source>
        <dbReference type="ARBA" id="ARBA00010088"/>
    </source>
</evidence>
<evidence type="ECO:0000256" key="2">
    <source>
        <dbReference type="ARBA" id="ARBA00022801"/>
    </source>
</evidence>